<dbReference type="Proteomes" id="UP000298579">
    <property type="component" value="Plasmid pAtCFBP5877a"/>
</dbReference>
<dbReference type="SUPFAM" id="SSF55073">
    <property type="entry name" value="Nucleotide cyclase"/>
    <property type="match status" value="1"/>
</dbReference>
<dbReference type="AlphaFoldDB" id="A0AAE6BH30"/>
<keyword evidence="1" id="KW-0614">Plasmid</keyword>
<evidence type="ECO:0000313" key="1">
    <source>
        <dbReference type="EMBL" id="QCL82372.1"/>
    </source>
</evidence>
<dbReference type="RefSeq" id="WP_080830410.1">
    <property type="nucleotide sequence ID" value="NZ_CP039890.1"/>
</dbReference>
<gene>
    <name evidence="1" type="ORF">CFBP5877_24875</name>
</gene>
<dbReference type="EMBL" id="CP039899">
    <property type="protein sequence ID" value="QCL82372.1"/>
    <property type="molecule type" value="Genomic_DNA"/>
</dbReference>
<dbReference type="InterPro" id="IPR029787">
    <property type="entry name" value="Nucleotide_cyclase"/>
</dbReference>
<sequence length="234" mass="26370">MALLKELKDNVSSVFSSSWSTRDGRVVPAPEDLKLSNDAIVFERATVLYADLTGSTNMVDVAGWQKSAEIYKTFLYCSGRIIRNMGGTITSYDGDRVMGVFIGEAQCTSAVKAAMKINWAVQEVIHPAYKKQYPDSKIQVGQVVGVDTSQIRAARTGVRGDNDIVWVGRAANYAAKLTEIKQSEKTWITKDVYEYMHDEVKYGGNPPQHMWSKHIWTEHDRSDIYGSTWWWSID</sequence>
<evidence type="ECO:0000313" key="2">
    <source>
        <dbReference type="Proteomes" id="UP000298579"/>
    </source>
</evidence>
<geneLocation type="plasmid" evidence="2">
    <name>patcfbp5877a</name>
</geneLocation>
<organism evidence="1 2">
    <name type="scientific">Agrobacterium tumefaciens</name>
    <dbReference type="NCBI Taxonomy" id="358"/>
    <lineage>
        <taxon>Bacteria</taxon>
        <taxon>Pseudomonadati</taxon>
        <taxon>Pseudomonadota</taxon>
        <taxon>Alphaproteobacteria</taxon>
        <taxon>Hyphomicrobiales</taxon>
        <taxon>Rhizobiaceae</taxon>
        <taxon>Rhizobium/Agrobacterium group</taxon>
        <taxon>Agrobacterium</taxon>
        <taxon>Agrobacterium tumefaciens complex</taxon>
    </lineage>
</organism>
<protein>
    <submittedName>
        <fullName evidence="1">Adenylate/guanylate cyclase domain-containing protein</fullName>
    </submittedName>
</protein>
<accession>A0AAE6BH30</accession>
<proteinExistence type="predicted"/>
<name>A0AAE6BH30_AGRTU</name>
<reference evidence="1 2" key="1">
    <citation type="submission" date="2019-04" db="EMBL/GenBank/DDBJ databases">
        <title>Complete genome sequence of Agrobacterium tumefaciens CFBP5877.</title>
        <authorList>
            <person name="Huang Y.-Y."/>
            <person name="Chiang H.-Y."/>
            <person name="Chou L."/>
            <person name="Lai E.-M."/>
            <person name="Kuo C.-H."/>
        </authorList>
    </citation>
    <scope>NUCLEOTIDE SEQUENCE [LARGE SCALE GENOMIC DNA]</scope>
    <source>
        <strain evidence="1 2">CFBP5877</strain>
        <plasmid evidence="2">patcfbp5877a</plasmid>
    </source>
</reference>
<dbReference type="Gene3D" id="3.30.70.1230">
    <property type="entry name" value="Nucleotide cyclase"/>
    <property type="match status" value="1"/>
</dbReference>